<dbReference type="RefSeq" id="WP_172873391.1">
    <property type="nucleotide sequence ID" value="NZ_JABRWL010000004.1"/>
</dbReference>
<keyword evidence="1" id="KW-0067">ATP-binding</keyword>
<protein>
    <recommendedName>
        <fullName evidence="2">ATP-grasp domain-containing protein</fullName>
    </recommendedName>
</protein>
<dbReference type="Pfam" id="PF18604">
    <property type="entry name" value="PreAtp-grasp"/>
    <property type="match status" value="1"/>
</dbReference>
<sequence>MPRIHIANIDNENMVADRTMIDFAFRSVSAMCARRMLWFAEPSDIVVTPNNPSAAMKRYVARLMRREAGAVEVIYPNFAKDDMQPLGTAELLDPVLIGKLKAAMASGGGEWDIRPYYHDRTIARLAKHLSLENSPWMRSTPFLREGGAEILNDKATFRNLAAGRGVSLASGEVCKTESELFEAVETLCLETGAAILKQNRHSGAEGNIIITFRDDTATQGALRHIRVNDHEGLKAEISSLWGGIHASTEAAVVVEAYYPVRSILYAEFDVNAASHAVRFLNWGEQRMEPIFMGFVIPPDLAMYSAASFITGATELARITCDLGFSGLMDVDGIVTDTGRVIFNEVNARSGGCSHIHHIATALLGEGYGDHFVIRSHNRIRPGNVEVVHAILDDPAYPLGFSFEKNSGVIITSEDLAISGMLEFLTIGRSREEAAALEKEFEQALSSTINEQMRLTA</sequence>
<dbReference type="GO" id="GO:0005524">
    <property type="term" value="F:ATP binding"/>
    <property type="evidence" value="ECO:0007669"/>
    <property type="project" value="UniProtKB-UniRule"/>
</dbReference>
<evidence type="ECO:0000259" key="2">
    <source>
        <dbReference type="PROSITE" id="PS50975"/>
    </source>
</evidence>
<dbReference type="Proteomes" id="UP001155820">
    <property type="component" value="Unassembled WGS sequence"/>
</dbReference>
<dbReference type="Gene3D" id="3.30.470.20">
    <property type="entry name" value="ATP-grasp fold, B domain"/>
    <property type="match status" value="1"/>
</dbReference>
<comment type="caution">
    <text evidence="3">The sequence shown here is derived from an EMBL/GenBank/DDBJ whole genome shotgun (WGS) entry which is preliminary data.</text>
</comment>
<evidence type="ECO:0000313" key="3">
    <source>
        <dbReference type="EMBL" id="NRF18061.1"/>
    </source>
</evidence>
<dbReference type="PROSITE" id="PS50975">
    <property type="entry name" value="ATP_GRASP"/>
    <property type="match status" value="1"/>
</dbReference>
<name>A0AA44EG29_9HYPH</name>
<dbReference type="InterPro" id="IPR041356">
    <property type="entry name" value="PGM1_C"/>
</dbReference>
<dbReference type="AlphaFoldDB" id="A0AA44EG29"/>
<reference evidence="3" key="1">
    <citation type="submission" date="2019-07" db="EMBL/GenBank/DDBJ databases">
        <title>FDA dAtabase for Regulatory Grade micrObial Sequences (FDA-ARGOS): Supporting development and validation of Infectious Disease Dx tests.</title>
        <authorList>
            <person name="Bachman M."/>
            <person name="Young C."/>
            <person name="Tallon L."/>
            <person name="Sadzewicz L."/>
            <person name="Vavikolanu K."/>
            <person name="Mehta A."/>
            <person name="Aluvathingal J."/>
            <person name="Nadendla S."/>
            <person name="Nandy P."/>
            <person name="Geyer C."/>
            <person name="Yan Y."/>
            <person name="Sichtig H."/>
        </authorList>
    </citation>
    <scope>NUCLEOTIDE SEQUENCE</scope>
    <source>
        <strain evidence="3">FDAARGOS_618</strain>
        <plasmid evidence="3">unnamed3</plasmid>
    </source>
</reference>
<feature type="domain" description="ATP-grasp" evidence="2">
    <location>
        <begin position="158"/>
        <end position="376"/>
    </location>
</feature>
<gene>
    <name evidence="3" type="ORF">FOB26_02705</name>
</gene>
<evidence type="ECO:0000313" key="4">
    <source>
        <dbReference type="Proteomes" id="UP001155820"/>
    </source>
</evidence>
<dbReference type="Pfam" id="PF18105">
    <property type="entry name" value="PGM1_C"/>
    <property type="match status" value="1"/>
</dbReference>
<dbReference type="EMBL" id="JABRWM010000003">
    <property type="protein sequence ID" value="NRF18061.1"/>
    <property type="molecule type" value="Genomic_DNA"/>
</dbReference>
<organism evidence="3 4">
    <name type="scientific">Agrobacterium pusense</name>
    <dbReference type="NCBI Taxonomy" id="648995"/>
    <lineage>
        <taxon>Bacteria</taxon>
        <taxon>Pseudomonadati</taxon>
        <taxon>Pseudomonadota</taxon>
        <taxon>Alphaproteobacteria</taxon>
        <taxon>Hyphomicrobiales</taxon>
        <taxon>Rhizobiaceae</taxon>
        <taxon>Rhizobium/Agrobacterium group</taxon>
        <taxon>Agrobacterium</taxon>
    </lineage>
</organism>
<accession>A0AA44EG29</accession>
<evidence type="ECO:0000256" key="1">
    <source>
        <dbReference type="PROSITE-ProRule" id="PRU00409"/>
    </source>
</evidence>
<dbReference type="GO" id="GO:0046872">
    <property type="term" value="F:metal ion binding"/>
    <property type="evidence" value="ECO:0007669"/>
    <property type="project" value="InterPro"/>
</dbReference>
<keyword evidence="1" id="KW-0547">Nucleotide-binding</keyword>
<keyword evidence="3" id="KW-0614">Plasmid</keyword>
<proteinExistence type="predicted"/>
<keyword evidence="4" id="KW-1185">Reference proteome</keyword>
<dbReference type="InterPro" id="IPR011761">
    <property type="entry name" value="ATP-grasp"/>
</dbReference>
<dbReference type="SUPFAM" id="SSF56059">
    <property type="entry name" value="Glutathione synthetase ATP-binding domain-like"/>
    <property type="match status" value="1"/>
</dbReference>
<dbReference type="InterPro" id="IPR040754">
    <property type="entry name" value="PreAtp-grasp"/>
</dbReference>
<geneLocation type="plasmid" evidence="3">
    <name>unnamed3</name>
</geneLocation>